<feature type="signal peptide" evidence="1">
    <location>
        <begin position="1"/>
        <end position="18"/>
    </location>
</feature>
<name>A0AA36J4W8_9DINO</name>
<evidence type="ECO:0000256" key="1">
    <source>
        <dbReference type="SAM" id="SignalP"/>
    </source>
</evidence>
<keyword evidence="3" id="KW-1185">Reference proteome</keyword>
<gene>
    <name evidence="2" type="ORF">EVOR1521_LOCUS22336</name>
</gene>
<evidence type="ECO:0000313" key="3">
    <source>
        <dbReference type="Proteomes" id="UP001178507"/>
    </source>
</evidence>
<dbReference type="EMBL" id="CAUJNA010003305">
    <property type="protein sequence ID" value="CAJ1398578.1"/>
    <property type="molecule type" value="Genomic_DNA"/>
</dbReference>
<dbReference type="Proteomes" id="UP001178507">
    <property type="component" value="Unassembled WGS sequence"/>
</dbReference>
<keyword evidence="1" id="KW-0732">Signal</keyword>
<proteinExistence type="predicted"/>
<dbReference type="AlphaFoldDB" id="A0AA36J4W8"/>
<comment type="caution">
    <text evidence="2">The sequence shown here is derived from an EMBL/GenBank/DDBJ whole genome shotgun (WGS) entry which is preliminary data.</text>
</comment>
<protein>
    <submittedName>
        <fullName evidence="2">Uncharacterized protein</fullName>
    </submittedName>
</protein>
<sequence>MSRPWVLTFCLCQGICFGWRPLEPVALNQVEAVARSRSKRTETCNRFRQVTEMLMRKFSSRGRVLDRERAGFGASVSLDFEIELKGSRLAMTPELVLHRGGIDVGKPLFPQTSPWFNVDLDGGIYLHGQEKEERTAHVRWQQSADALIELQTATITPSEVHDVLEDLQPWLRKAEACTGRCLLPRKNRQEVRFTQYRRLSSWNAPDTVQFTIGLDLSKVFMLLKLSPHYSKGILADVAELCQNRSDAYGSLVALAAVTLEQAKRYKASRGCDHPKAFMQPYLVRSHWGDMVRALSDDERQTFVDDVLAAVSGTVDPEAPLWERRFYDYLKFPETVEMARLVRGRDLAMPEASEDVVQQLPASLTGLKRLAAKVLKHKSSVDAEVSRRRCGLHGPGGGEDFSARQWLQATLRGVDLMSDHDSPASNGSLSGMVWKSMGHWRMENDPQQPNYRFVYLECRGKVHKRPCLDLKGRRWSVPSYMRHVARIAKQFE</sequence>
<organism evidence="2 3">
    <name type="scientific">Effrenium voratum</name>
    <dbReference type="NCBI Taxonomy" id="2562239"/>
    <lineage>
        <taxon>Eukaryota</taxon>
        <taxon>Sar</taxon>
        <taxon>Alveolata</taxon>
        <taxon>Dinophyceae</taxon>
        <taxon>Suessiales</taxon>
        <taxon>Symbiodiniaceae</taxon>
        <taxon>Effrenium</taxon>
    </lineage>
</organism>
<reference evidence="2" key="1">
    <citation type="submission" date="2023-08" db="EMBL/GenBank/DDBJ databases">
        <authorList>
            <person name="Chen Y."/>
            <person name="Shah S."/>
            <person name="Dougan E. K."/>
            <person name="Thang M."/>
            <person name="Chan C."/>
        </authorList>
    </citation>
    <scope>NUCLEOTIDE SEQUENCE</scope>
</reference>
<feature type="chain" id="PRO_5041405495" evidence="1">
    <location>
        <begin position="19"/>
        <end position="491"/>
    </location>
</feature>
<evidence type="ECO:0000313" key="2">
    <source>
        <dbReference type="EMBL" id="CAJ1398578.1"/>
    </source>
</evidence>
<accession>A0AA36J4W8</accession>